<protein>
    <recommendedName>
        <fullName evidence="3">Lipoprotein</fullName>
    </recommendedName>
</protein>
<comment type="caution">
    <text evidence="1">The sequence shown here is derived from an EMBL/GenBank/DDBJ whole genome shotgun (WGS) entry which is preliminary data.</text>
</comment>
<proteinExistence type="predicted"/>
<organism evidence="1 2">
    <name type="scientific">Marivirga atlantica</name>
    <dbReference type="NCBI Taxonomy" id="1548457"/>
    <lineage>
        <taxon>Bacteria</taxon>
        <taxon>Pseudomonadati</taxon>
        <taxon>Bacteroidota</taxon>
        <taxon>Cytophagia</taxon>
        <taxon>Cytophagales</taxon>
        <taxon>Marivirgaceae</taxon>
        <taxon>Marivirga</taxon>
    </lineage>
</organism>
<dbReference type="RefSeq" id="WP_201917465.1">
    <property type="nucleotide sequence ID" value="NZ_JAERQG010000001.1"/>
</dbReference>
<keyword evidence="2" id="KW-1185">Reference proteome</keyword>
<evidence type="ECO:0000313" key="2">
    <source>
        <dbReference type="Proteomes" id="UP000642920"/>
    </source>
</evidence>
<dbReference type="PROSITE" id="PS51257">
    <property type="entry name" value="PROKAR_LIPOPROTEIN"/>
    <property type="match status" value="1"/>
</dbReference>
<dbReference type="EMBL" id="JAERQG010000001">
    <property type="protein sequence ID" value="MBL0764154.1"/>
    <property type="molecule type" value="Genomic_DNA"/>
</dbReference>
<sequence length="256" mass="28759">MKLTRLTYLILALLVTVGCAQKEKQEAEETVEEPASENTFDASLSDAKAVELADKVIAAHGGEETWNETRYIGWNFLGSRDLIWDKHTGLVRIDYPKEESTYIVNVKQDTGSVSIKGRLIQDEDSLKNYISRAKQIWVNDAYWLVFPFKLKDPGVHLTYIGKDTTNNGEAAEVIQLTFNEVGFTPDNKYYAYINPENHLISQWDYFSKASDSVPAISGVWSDYDNYNGLMLSSGRGDRSLGNIAVSNKLDSAAFTF</sequence>
<dbReference type="AlphaFoldDB" id="A0A937AEI7"/>
<accession>A0A937AEI7</accession>
<evidence type="ECO:0000313" key="1">
    <source>
        <dbReference type="EMBL" id="MBL0764154.1"/>
    </source>
</evidence>
<gene>
    <name evidence="1" type="ORF">JKP34_02750</name>
</gene>
<dbReference type="Proteomes" id="UP000642920">
    <property type="component" value="Unassembled WGS sequence"/>
</dbReference>
<name>A0A937AEI7_9BACT</name>
<reference evidence="1" key="1">
    <citation type="submission" date="2021-01" db="EMBL/GenBank/DDBJ databases">
        <title>Marivirga sp. nov., isolated from intertidal surface sediments.</title>
        <authorList>
            <person name="Zhang M."/>
        </authorList>
    </citation>
    <scope>NUCLEOTIDE SEQUENCE</scope>
    <source>
        <strain evidence="1">SM1354</strain>
    </source>
</reference>
<evidence type="ECO:0008006" key="3">
    <source>
        <dbReference type="Google" id="ProtNLM"/>
    </source>
</evidence>